<name>A0A175WJY7_9PEZI</name>
<evidence type="ECO:0000256" key="2">
    <source>
        <dbReference type="SAM" id="SignalP"/>
    </source>
</evidence>
<protein>
    <submittedName>
        <fullName evidence="3">Uncharacterized protein</fullName>
    </submittedName>
</protein>
<keyword evidence="2" id="KW-0732">Signal</keyword>
<dbReference type="OrthoDB" id="3801011at2759"/>
<feature type="compositionally biased region" description="Polar residues" evidence="1">
    <location>
        <begin position="60"/>
        <end position="78"/>
    </location>
</feature>
<evidence type="ECO:0000313" key="4">
    <source>
        <dbReference type="Proteomes" id="UP000078237"/>
    </source>
</evidence>
<feature type="compositionally biased region" description="Low complexity" evidence="1">
    <location>
        <begin position="48"/>
        <end position="59"/>
    </location>
</feature>
<evidence type="ECO:0000313" key="3">
    <source>
        <dbReference type="EMBL" id="KXX83290.1"/>
    </source>
</evidence>
<feature type="signal peptide" evidence="2">
    <location>
        <begin position="1"/>
        <end position="19"/>
    </location>
</feature>
<reference evidence="3 4" key="1">
    <citation type="journal article" date="2016" name="Genome Announc.">
        <title>Genome Sequence of Madurella mycetomatis mm55, Isolated from a Human Mycetoma Case in Sudan.</title>
        <authorList>
            <person name="Smit S."/>
            <person name="Derks M.F."/>
            <person name="Bervoets S."/>
            <person name="Fahal A."/>
            <person name="van Leeuwen W."/>
            <person name="van Belkum A."/>
            <person name="van de Sande W.W."/>
        </authorList>
    </citation>
    <scope>NUCLEOTIDE SEQUENCE [LARGE SCALE GENOMIC DNA]</scope>
    <source>
        <strain evidence="4">mm55</strain>
    </source>
</reference>
<feature type="region of interest" description="Disordered" evidence="1">
    <location>
        <begin position="42"/>
        <end position="116"/>
    </location>
</feature>
<organism evidence="3 4">
    <name type="scientific">Madurella mycetomatis</name>
    <dbReference type="NCBI Taxonomy" id="100816"/>
    <lineage>
        <taxon>Eukaryota</taxon>
        <taxon>Fungi</taxon>
        <taxon>Dikarya</taxon>
        <taxon>Ascomycota</taxon>
        <taxon>Pezizomycotina</taxon>
        <taxon>Sordariomycetes</taxon>
        <taxon>Sordariomycetidae</taxon>
        <taxon>Sordariales</taxon>
        <taxon>Sordariales incertae sedis</taxon>
        <taxon>Madurella</taxon>
    </lineage>
</organism>
<dbReference type="EMBL" id="LCTW02000002">
    <property type="protein sequence ID" value="KXX83290.1"/>
    <property type="molecule type" value="Genomic_DNA"/>
</dbReference>
<feature type="chain" id="PRO_5008044067" evidence="2">
    <location>
        <begin position="20"/>
        <end position="264"/>
    </location>
</feature>
<dbReference type="VEuPathDB" id="FungiDB:MMYC01_200298"/>
<feature type="compositionally biased region" description="Low complexity" evidence="1">
    <location>
        <begin position="82"/>
        <end position="97"/>
    </location>
</feature>
<gene>
    <name evidence="3" type="ORF">MMYC01_200298</name>
</gene>
<proteinExistence type="predicted"/>
<sequence>MRFISFVATLVGVATVASAFQDFDTGNHGDLANRDATKRFARDVPWVGSSSLRSRGSPPKNTKSGKGPQSNPPQSGKSAQGKPQTKTSKSQGKSQAKSKYKPFSQGACPSIQGKNIARGDPAQVGYEEDTNTFLVLMGGELPATDVDAGARVAVTDVSGCSGLFFWSQTGAAPSAFHLTAGREKSQAKEAVNVAIAAGTTYYAFIEAPDSHKAEEIEKAVRKKLPSIPINQHIYNLNTRDRYERWRFDVSPGSMSVVASRYSCR</sequence>
<keyword evidence="4" id="KW-1185">Reference proteome</keyword>
<accession>A0A175WJY7</accession>
<evidence type="ECO:0000256" key="1">
    <source>
        <dbReference type="SAM" id="MobiDB-lite"/>
    </source>
</evidence>
<dbReference type="AlphaFoldDB" id="A0A175WJY7"/>
<dbReference type="Proteomes" id="UP000078237">
    <property type="component" value="Unassembled WGS sequence"/>
</dbReference>
<comment type="caution">
    <text evidence="3">The sequence shown here is derived from an EMBL/GenBank/DDBJ whole genome shotgun (WGS) entry which is preliminary data.</text>
</comment>